<dbReference type="OrthoDB" id="9805999at2"/>
<keyword evidence="4 7" id="KW-0812">Transmembrane</keyword>
<keyword evidence="10" id="KW-1185">Reference proteome</keyword>
<feature type="transmembrane region" description="Helical" evidence="7">
    <location>
        <begin position="25"/>
        <end position="48"/>
    </location>
</feature>
<gene>
    <name evidence="9" type="ORF">BCM02_10896</name>
</gene>
<comment type="caution">
    <text evidence="9">The sequence shown here is derived from an EMBL/GenBank/DDBJ whole genome shotgun (WGS) entry which is preliminary data.</text>
</comment>
<dbReference type="InterPro" id="IPR043429">
    <property type="entry name" value="ArtM/GltK/GlnP/TcyL/YhdX-like"/>
</dbReference>
<evidence type="ECO:0000256" key="5">
    <source>
        <dbReference type="ARBA" id="ARBA00022989"/>
    </source>
</evidence>
<evidence type="ECO:0000256" key="6">
    <source>
        <dbReference type="ARBA" id="ARBA00023136"/>
    </source>
</evidence>
<dbReference type="GO" id="GO:0006865">
    <property type="term" value="P:amino acid transport"/>
    <property type="evidence" value="ECO:0007669"/>
    <property type="project" value="TreeGrafter"/>
</dbReference>
<dbReference type="CDD" id="cd06261">
    <property type="entry name" value="TM_PBP2"/>
    <property type="match status" value="1"/>
</dbReference>
<proteinExistence type="inferred from homology"/>
<organism evidence="9 10">
    <name type="scientific">Paenibacillus methanolicus</name>
    <dbReference type="NCBI Taxonomy" id="582686"/>
    <lineage>
        <taxon>Bacteria</taxon>
        <taxon>Bacillati</taxon>
        <taxon>Bacillota</taxon>
        <taxon>Bacilli</taxon>
        <taxon>Bacillales</taxon>
        <taxon>Paenibacillaceae</taxon>
        <taxon>Paenibacillus</taxon>
    </lineage>
</organism>
<evidence type="ECO:0000313" key="9">
    <source>
        <dbReference type="EMBL" id="TYP72442.1"/>
    </source>
</evidence>
<feature type="domain" description="ABC transmembrane type-1" evidence="8">
    <location>
        <begin position="19"/>
        <end position="208"/>
    </location>
</feature>
<dbReference type="SUPFAM" id="SSF161098">
    <property type="entry name" value="MetI-like"/>
    <property type="match status" value="1"/>
</dbReference>
<sequence>MDFKQAYSADNLMFLLEGFGMTLRLALLAIVLSFIVGLLVGVVCYARIPIVSKLLGLLVEMVRNLPLLLIIFFARYGLPEFGIQLNLFWAAILALTVFEAAMIAEIVRSGLRSVDRGLVEASRASGLGAVQTLRHVVLPIGLRRMVPPLVSQFISLLKDTSLTVIISLAELTHNANIIMGQNINIVMPTLLLVAALYFVVNYALSLAARRLEVRRHA</sequence>
<comment type="subcellular location">
    <subcellularLocation>
        <location evidence="1 7">Cell membrane</location>
        <topology evidence="1 7">Multi-pass membrane protein</topology>
    </subcellularLocation>
</comment>
<evidence type="ECO:0000256" key="2">
    <source>
        <dbReference type="ARBA" id="ARBA00022448"/>
    </source>
</evidence>
<dbReference type="PROSITE" id="PS50928">
    <property type="entry name" value="ABC_TM1"/>
    <property type="match status" value="1"/>
</dbReference>
<name>A0A5S5C1V1_9BACL</name>
<dbReference type="RefSeq" id="WP_148931072.1">
    <property type="nucleotide sequence ID" value="NZ_VNHS01000008.1"/>
</dbReference>
<dbReference type="AlphaFoldDB" id="A0A5S5C1V1"/>
<accession>A0A5S5C1V1</accession>
<evidence type="ECO:0000256" key="1">
    <source>
        <dbReference type="ARBA" id="ARBA00004651"/>
    </source>
</evidence>
<dbReference type="GO" id="GO:0022857">
    <property type="term" value="F:transmembrane transporter activity"/>
    <property type="evidence" value="ECO:0007669"/>
    <property type="project" value="InterPro"/>
</dbReference>
<dbReference type="PANTHER" id="PTHR30614">
    <property type="entry name" value="MEMBRANE COMPONENT OF AMINO ACID ABC TRANSPORTER"/>
    <property type="match status" value="1"/>
</dbReference>
<comment type="similarity">
    <text evidence="7">Belongs to the binding-protein-dependent transport system permease family.</text>
</comment>
<dbReference type="InterPro" id="IPR035906">
    <property type="entry name" value="MetI-like_sf"/>
</dbReference>
<dbReference type="NCBIfam" id="TIGR01726">
    <property type="entry name" value="HEQRo_perm_3TM"/>
    <property type="match status" value="1"/>
</dbReference>
<evidence type="ECO:0000259" key="8">
    <source>
        <dbReference type="PROSITE" id="PS50928"/>
    </source>
</evidence>
<dbReference type="GO" id="GO:0043190">
    <property type="term" value="C:ATP-binding cassette (ABC) transporter complex"/>
    <property type="evidence" value="ECO:0007669"/>
    <property type="project" value="InterPro"/>
</dbReference>
<dbReference type="Proteomes" id="UP000323257">
    <property type="component" value="Unassembled WGS sequence"/>
</dbReference>
<feature type="transmembrane region" description="Helical" evidence="7">
    <location>
        <begin position="189"/>
        <end position="208"/>
    </location>
</feature>
<evidence type="ECO:0000256" key="3">
    <source>
        <dbReference type="ARBA" id="ARBA00022475"/>
    </source>
</evidence>
<dbReference type="InterPro" id="IPR000515">
    <property type="entry name" value="MetI-like"/>
</dbReference>
<keyword evidence="6 7" id="KW-0472">Membrane</keyword>
<reference evidence="9 10" key="1">
    <citation type="submission" date="2019-07" db="EMBL/GenBank/DDBJ databases">
        <title>Genomic Encyclopedia of Type Strains, Phase III (KMG-III): the genomes of soil and plant-associated and newly described type strains.</title>
        <authorList>
            <person name="Whitman W."/>
        </authorList>
    </citation>
    <scope>NUCLEOTIDE SEQUENCE [LARGE SCALE GENOMIC DNA]</scope>
    <source>
        <strain evidence="9 10">BL24</strain>
    </source>
</reference>
<dbReference type="InterPro" id="IPR010065">
    <property type="entry name" value="AA_ABC_transptr_permease_3TM"/>
</dbReference>
<evidence type="ECO:0000256" key="7">
    <source>
        <dbReference type="RuleBase" id="RU363032"/>
    </source>
</evidence>
<dbReference type="Pfam" id="PF00528">
    <property type="entry name" value="BPD_transp_1"/>
    <property type="match status" value="1"/>
</dbReference>
<keyword evidence="2 7" id="KW-0813">Transport</keyword>
<evidence type="ECO:0000313" key="10">
    <source>
        <dbReference type="Proteomes" id="UP000323257"/>
    </source>
</evidence>
<feature type="transmembrane region" description="Helical" evidence="7">
    <location>
        <begin position="87"/>
        <end position="107"/>
    </location>
</feature>
<dbReference type="Gene3D" id="1.10.3720.10">
    <property type="entry name" value="MetI-like"/>
    <property type="match status" value="1"/>
</dbReference>
<evidence type="ECO:0000256" key="4">
    <source>
        <dbReference type="ARBA" id="ARBA00022692"/>
    </source>
</evidence>
<feature type="transmembrane region" description="Helical" evidence="7">
    <location>
        <begin position="55"/>
        <end position="75"/>
    </location>
</feature>
<dbReference type="PANTHER" id="PTHR30614:SF41">
    <property type="entry name" value="INNER MEMBRANE AMINO-ACID ABC TRANSPORTER PERMEASE PROTEIN YHDY"/>
    <property type="match status" value="1"/>
</dbReference>
<dbReference type="EMBL" id="VNHS01000008">
    <property type="protein sequence ID" value="TYP72442.1"/>
    <property type="molecule type" value="Genomic_DNA"/>
</dbReference>
<keyword evidence="3" id="KW-1003">Cell membrane</keyword>
<protein>
    <submittedName>
        <fullName evidence="9">Putative glutamine transport system permease protein</fullName>
    </submittedName>
</protein>
<keyword evidence="5 7" id="KW-1133">Transmembrane helix</keyword>